<dbReference type="PROSITE" id="PS50929">
    <property type="entry name" value="ABC_TM1F"/>
    <property type="match status" value="2"/>
</dbReference>
<dbReference type="FunFam" id="3.40.50.300:FF:000482">
    <property type="entry name" value="Multidrug resistance-associated protein member 4"/>
    <property type="match status" value="1"/>
</dbReference>
<gene>
    <name evidence="13" type="ORF">DSTB1V02_LOCUS3026</name>
</gene>
<feature type="transmembrane region" description="Helical" evidence="10">
    <location>
        <begin position="126"/>
        <end position="145"/>
    </location>
</feature>
<dbReference type="PROSITE" id="PS50893">
    <property type="entry name" value="ABC_TRANSPORTER_2"/>
    <property type="match status" value="2"/>
</dbReference>
<feature type="transmembrane region" description="Helical" evidence="10">
    <location>
        <begin position="310"/>
        <end position="336"/>
    </location>
</feature>
<proteinExistence type="inferred from homology"/>
<dbReference type="FunFam" id="3.40.50.300:FF:000163">
    <property type="entry name" value="Multidrug resistance-associated protein member 4"/>
    <property type="match status" value="1"/>
</dbReference>
<organism evidence="13">
    <name type="scientific">Darwinula stevensoni</name>
    <dbReference type="NCBI Taxonomy" id="69355"/>
    <lineage>
        <taxon>Eukaryota</taxon>
        <taxon>Metazoa</taxon>
        <taxon>Ecdysozoa</taxon>
        <taxon>Arthropoda</taxon>
        <taxon>Crustacea</taxon>
        <taxon>Oligostraca</taxon>
        <taxon>Ostracoda</taxon>
        <taxon>Podocopa</taxon>
        <taxon>Podocopida</taxon>
        <taxon>Darwinulocopina</taxon>
        <taxon>Darwinuloidea</taxon>
        <taxon>Darwinulidae</taxon>
        <taxon>Darwinula</taxon>
    </lineage>
</organism>
<feature type="transmembrane region" description="Helical" evidence="10">
    <location>
        <begin position="284"/>
        <end position="304"/>
    </location>
</feature>
<evidence type="ECO:0000313" key="14">
    <source>
        <dbReference type="Proteomes" id="UP000677054"/>
    </source>
</evidence>
<dbReference type="InterPro" id="IPR027417">
    <property type="entry name" value="P-loop_NTPase"/>
</dbReference>
<dbReference type="InterPro" id="IPR017871">
    <property type="entry name" value="ABC_transporter-like_CS"/>
</dbReference>
<evidence type="ECO:0000313" key="13">
    <source>
        <dbReference type="EMBL" id="CAD7243092.1"/>
    </source>
</evidence>
<keyword evidence="6" id="KW-0067">ATP-binding</keyword>
<evidence type="ECO:0000259" key="11">
    <source>
        <dbReference type="PROSITE" id="PS50893"/>
    </source>
</evidence>
<feature type="transmembrane region" description="Helical" evidence="10">
    <location>
        <begin position="1004"/>
        <end position="1033"/>
    </location>
</feature>
<feature type="transmembrane region" description="Helical" evidence="10">
    <location>
        <begin position="203"/>
        <end position="224"/>
    </location>
</feature>
<evidence type="ECO:0000256" key="2">
    <source>
        <dbReference type="ARBA" id="ARBA00009726"/>
    </source>
</evidence>
<feature type="region of interest" description="Disordered" evidence="9">
    <location>
        <begin position="628"/>
        <end position="662"/>
    </location>
</feature>
<dbReference type="SMART" id="SM00382">
    <property type="entry name" value="AAA"/>
    <property type="match status" value="2"/>
</dbReference>
<dbReference type="InterPro" id="IPR003593">
    <property type="entry name" value="AAA+_ATPase"/>
</dbReference>
<dbReference type="InterPro" id="IPR036640">
    <property type="entry name" value="ABC1_TM_sf"/>
</dbReference>
<dbReference type="SUPFAM" id="SSF90123">
    <property type="entry name" value="ABC transporter transmembrane region"/>
    <property type="match status" value="4"/>
</dbReference>
<evidence type="ECO:0000256" key="1">
    <source>
        <dbReference type="ARBA" id="ARBA00004141"/>
    </source>
</evidence>
<dbReference type="GO" id="GO:0016887">
    <property type="term" value="F:ATP hydrolysis activity"/>
    <property type="evidence" value="ECO:0007669"/>
    <property type="project" value="InterPro"/>
</dbReference>
<feature type="transmembrane region" description="Helical" evidence="10">
    <location>
        <begin position="948"/>
        <end position="966"/>
    </location>
</feature>
<dbReference type="SUPFAM" id="SSF52540">
    <property type="entry name" value="P-loop containing nucleoside triphosphate hydrolases"/>
    <property type="match status" value="2"/>
</dbReference>
<feature type="transmembrane region" description="Helical" evidence="10">
    <location>
        <begin position="73"/>
        <end position="95"/>
    </location>
</feature>
<feature type="transmembrane region" description="Helical" evidence="10">
    <location>
        <begin position="1105"/>
        <end position="1125"/>
    </location>
</feature>
<keyword evidence="14" id="KW-1185">Reference proteome</keyword>
<feature type="compositionally biased region" description="Basic and acidic residues" evidence="9">
    <location>
        <begin position="630"/>
        <end position="646"/>
    </location>
</feature>
<dbReference type="PANTHER" id="PTHR24223">
    <property type="entry name" value="ATP-BINDING CASSETTE SUB-FAMILY C"/>
    <property type="match status" value="1"/>
</dbReference>
<name>A0A7R8XB61_9CRUS</name>
<feature type="transmembrane region" description="Helical" evidence="10">
    <location>
        <begin position="230"/>
        <end position="251"/>
    </location>
</feature>
<evidence type="ECO:0000256" key="5">
    <source>
        <dbReference type="ARBA" id="ARBA00022741"/>
    </source>
</evidence>
<keyword evidence="8 10" id="KW-0472">Membrane</keyword>
<dbReference type="OrthoDB" id="6500128at2759"/>
<keyword evidence="7 10" id="KW-1133">Transmembrane helix</keyword>
<dbReference type="GO" id="GO:0016020">
    <property type="term" value="C:membrane"/>
    <property type="evidence" value="ECO:0007669"/>
    <property type="project" value="UniProtKB-SubCell"/>
</dbReference>
<dbReference type="Gene3D" id="1.20.1560.10">
    <property type="entry name" value="ABC transporter type 1, transmembrane domain"/>
    <property type="match status" value="5"/>
</dbReference>
<dbReference type="FunFam" id="1.20.1560.10:FF:000229">
    <property type="entry name" value="ABC transporter, putative"/>
    <property type="match status" value="1"/>
</dbReference>
<dbReference type="Gene3D" id="3.40.50.300">
    <property type="entry name" value="P-loop containing nucleotide triphosphate hydrolases"/>
    <property type="match status" value="2"/>
</dbReference>
<evidence type="ECO:0000256" key="3">
    <source>
        <dbReference type="ARBA" id="ARBA00022448"/>
    </source>
</evidence>
<feature type="transmembrane region" description="Helical" evidence="10">
    <location>
        <begin position="1137"/>
        <end position="1155"/>
    </location>
</feature>
<reference evidence="13" key="1">
    <citation type="submission" date="2020-11" db="EMBL/GenBank/DDBJ databases">
        <authorList>
            <person name="Tran Van P."/>
        </authorList>
    </citation>
    <scope>NUCLEOTIDE SEQUENCE</scope>
</reference>
<accession>A0A7R8XB61</accession>
<dbReference type="GO" id="GO:0005524">
    <property type="term" value="F:ATP binding"/>
    <property type="evidence" value="ECO:0007669"/>
    <property type="project" value="UniProtKB-KW"/>
</dbReference>
<evidence type="ECO:0000256" key="8">
    <source>
        <dbReference type="ARBA" id="ARBA00023136"/>
    </source>
</evidence>
<dbReference type="CDD" id="cd03250">
    <property type="entry name" value="ABCC_MRP_domain1"/>
    <property type="match status" value="1"/>
</dbReference>
<dbReference type="InterPro" id="IPR011527">
    <property type="entry name" value="ABC1_TM_dom"/>
</dbReference>
<evidence type="ECO:0000256" key="6">
    <source>
        <dbReference type="ARBA" id="ARBA00022840"/>
    </source>
</evidence>
<feature type="transmembrane region" description="Helical" evidence="10">
    <location>
        <begin position="764"/>
        <end position="790"/>
    </location>
</feature>
<feature type="domain" description="ABC transmembrane type-1" evidence="12">
    <location>
        <begin position="710"/>
        <end position="1163"/>
    </location>
</feature>
<comment type="subcellular location">
    <subcellularLocation>
        <location evidence="1">Membrane</location>
        <topology evidence="1">Multi-pass membrane protein</topology>
    </subcellularLocation>
</comment>
<dbReference type="InterPro" id="IPR003439">
    <property type="entry name" value="ABC_transporter-like_ATP-bd"/>
</dbReference>
<feature type="domain" description="ABC transmembrane type-1" evidence="12">
    <location>
        <begin position="99"/>
        <end position="245"/>
    </location>
</feature>
<keyword evidence="4 10" id="KW-0812">Transmembrane</keyword>
<evidence type="ECO:0000256" key="9">
    <source>
        <dbReference type="SAM" id="MobiDB-lite"/>
    </source>
</evidence>
<protein>
    <submittedName>
        <fullName evidence="13">Uncharacterized protein</fullName>
    </submittedName>
</protein>
<evidence type="ECO:0000256" key="10">
    <source>
        <dbReference type="SAM" id="Phobius"/>
    </source>
</evidence>
<evidence type="ECO:0000259" key="12">
    <source>
        <dbReference type="PROSITE" id="PS50929"/>
    </source>
</evidence>
<evidence type="ECO:0000256" key="4">
    <source>
        <dbReference type="ARBA" id="ARBA00022692"/>
    </source>
</evidence>
<comment type="similarity">
    <text evidence="2">Belongs to the ABC transporter superfamily. ABCC family. Conjugate transporter (TC 3.A.1.208) subfamily.</text>
</comment>
<dbReference type="EMBL" id="LR899884">
    <property type="protein sequence ID" value="CAD7243092.1"/>
    <property type="molecule type" value="Genomic_DNA"/>
</dbReference>
<dbReference type="PROSITE" id="PS00211">
    <property type="entry name" value="ABC_TRANSPORTER_1"/>
    <property type="match status" value="2"/>
</dbReference>
<feature type="compositionally biased region" description="Acidic residues" evidence="9">
    <location>
        <begin position="1501"/>
        <end position="1515"/>
    </location>
</feature>
<sequence length="1526" mass="171269">MGVWLNPLMRLGSKRDLEIDDLFGVPREDESERLGDELQRQWEKELKKADVVDGHIDSWEMTKKDKREVKWPSFLKAIIKTFGGNYALIGILAFIEECVLRVSQPVFMALLIQYFSGNWKYGNEAYWGWLFGTGVILCSLLYTFTHHSLFFNISRCGMQIRVACGSLIYRKALKLSKGALGRTTVGQMVNLLSNDVNRFDQSVIFLHYLWVGPIQAAITTAILWSELGVSCLSGIAILILFIPFQGSCLSAHPLPTGPKNRFHADLKEVHVITRTSYLRGINMSLFYSSSKVILLVNFIVYLALGNELTAAKVFLAVALFNNVRLVMTFFFPFGIAQAAETVISIRRLQDFLLHEELRKPNHFIEPGPGSLSVADIKETKSTLSKDVNLGIEMKNAVASWTRSQDDIVLHGISLSVKPGQLVAIIGPVGSGKSSLVQAVLGELRLKSGELRVRGRLGYTGQEPWVFAGSIRQNITFGKPYDEKLFRRVIHACALHKDLAQFQHQDRSLVGDRGITLSGGQKARVSLARALYQEADIYLLDDPLSAVDAHVGRHLFDKCIMGYLKEKPRILVTHQLQFLQKADIIIVLSHVTFIIPGFPKCFYGKVATSGTYGELLKSGLDFTKLMAQHETSPHHEEEQPRGRERTHSTGSIQSLDSQSGMDEGPVAQVKLPLRDTAFTPAFTEETRSRGNVSMRIYWDYMRAGAGWFSVILLILTNIITQAVFSASDWWLSHWTNAQERATNETNGSVGEMIFGDPNMDPWAPMYVYAAIVVALFFLSLLRTVMFFYISMKSSVNLHSRMFNSVLRAPVNFFDNNPVGEFHLHIPSSKRTLEFELVNAMKLGQGYISRILNRFSKDVGALDDMLPPTAFDSLGIQESSTAEHRGGNGRPRMITPEDSIAIGWWIRRDKETTAEEIVREQRPANVQKDGRILNRFSRDMGNMDELLPQIYADVVMILLMVLGIVIMISIVNWWIVIATVLCCVIFGSLRSFYLHTARDIKRLEGVALQVLGITILLSIVNYYVVIGTFIVMVAFGRLRRFYLKTARDLKRLESVTRSPVFSHLSASLNGLATIRASHTENIFMQEFDNHQDLHTSSWFLFLSGTRWFGIWLDWLIVAYLAAITYSFMAIGQDALGGDVGLAISSAMMLTGMFQWGVRQSAELENQMTSVERIMEYTNLKGEAALESPPDKKPPPGWPSEGHVKFEHVSLRYAPDSKPVLKDLTFTIAAKEKVRNPVFRNLRSLRDDDTMQPYPTWRTGAGKSSLITALFRLTEPEGRILLDGRDTKAYGLHEVRSGIAIIPQDPVLFQGKMRRNLDPFNEHADEALWKVLEQVQLKDAVKELKENLDTKLSEGGSNFSVGQRQLVCLARALLRRNKILVLDEATANVDPKPVFTTLFDFRTDALIQDTLRKSFNDCTVLTIAHRLDTIIDSDSVLVLDHGEIQEFGRPYELLQNKKGFFSALIAQTGPGASRRLHLAAAMAYAKKFPEKLSILPPSPSEVQAEGDDESELSSDDDSVFTGDAASTDL</sequence>
<keyword evidence="5" id="KW-0547">Nucleotide-binding</keyword>
<feature type="region of interest" description="Disordered" evidence="9">
    <location>
        <begin position="1489"/>
        <end position="1526"/>
    </location>
</feature>
<dbReference type="Proteomes" id="UP000677054">
    <property type="component" value="Unassembled WGS sequence"/>
</dbReference>
<dbReference type="InterPro" id="IPR050173">
    <property type="entry name" value="ABC_transporter_C-like"/>
</dbReference>
<keyword evidence="3" id="KW-0813">Transport</keyword>
<feature type="compositionally biased region" description="Polar residues" evidence="9">
    <location>
        <begin position="647"/>
        <end position="659"/>
    </location>
</feature>
<evidence type="ECO:0000256" key="7">
    <source>
        <dbReference type="ARBA" id="ARBA00022989"/>
    </source>
</evidence>
<dbReference type="GO" id="GO:0140359">
    <property type="term" value="F:ABC-type transporter activity"/>
    <property type="evidence" value="ECO:0007669"/>
    <property type="project" value="InterPro"/>
</dbReference>
<dbReference type="EMBL" id="CAJPEV010000367">
    <property type="protein sequence ID" value="CAG0884511.1"/>
    <property type="molecule type" value="Genomic_DNA"/>
</dbReference>
<feature type="transmembrane region" description="Helical" evidence="10">
    <location>
        <begin position="703"/>
        <end position="723"/>
    </location>
</feature>
<dbReference type="CDD" id="cd03244">
    <property type="entry name" value="ABCC_MRP_domain2"/>
    <property type="match status" value="1"/>
</dbReference>
<dbReference type="Pfam" id="PF00664">
    <property type="entry name" value="ABC_membrane"/>
    <property type="match status" value="4"/>
</dbReference>
<dbReference type="Pfam" id="PF00005">
    <property type="entry name" value="ABC_tran"/>
    <property type="match status" value="2"/>
</dbReference>
<feature type="transmembrane region" description="Helical" evidence="10">
    <location>
        <begin position="972"/>
        <end position="992"/>
    </location>
</feature>
<dbReference type="PANTHER" id="PTHR24223:SF456">
    <property type="entry name" value="MULTIDRUG RESISTANCE-ASSOCIATED PROTEIN LETHAL(2)03659"/>
    <property type="match status" value="1"/>
</dbReference>
<feature type="domain" description="ABC transporter" evidence="11">
    <location>
        <begin position="391"/>
        <end position="614"/>
    </location>
</feature>
<feature type="domain" description="ABC transporter" evidence="11">
    <location>
        <begin position="1201"/>
        <end position="1463"/>
    </location>
</feature>